<comment type="subcellular location">
    <subcellularLocation>
        <location evidence="1">Cytoplasm</location>
    </subcellularLocation>
</comment>
<dbReference type="InterPro" id="IPR011114">
    <property type="entry name" value="RuvA_C"/>
</dbReference>
<keyword evidence="3" id="KW-1185">Reference proteome</keyword>
<gene>
    <name evidence="1 2" type="primary">ruvA</name>
    <name evidence="2" type="ORF">FA707_09570</name>
</gene>
<dbReference type="SMART" id="SM00278">
    <property type="entry name" value="HhH1"/>
    <property type="match status" value="2"/>
</dbReference>
<dbReference type="InterPro" id="IPR003583">
    <property type="entry name" value="Hlx-hairpin-Hlx_DNA-bd_motif"/>
</dbReference>
<accession>A0A4D7CUU1</accession>
<comment type="domain">
    <text evidence="1">Has three domains with a flexible linker between the domains II and III and assumes an 'L' shape. Domain III is highly mobile and contacts RuvB.</text>
</comment>
<comment type="subunit">
    <text evidence="1">Homotetramer. Forms an RuvA(8)-RuvB(12)-Holliday junction (HJ) complex. HJ DNA is sandwiched between 2 RuvA tetramers; dsDNA enters through RuvA and exits via RuvB. An RuvB hexamer assembles on each DNA strand where it exits the tetramer. Each RuvB hexamer is contacted by two RuvA subunits (via domain III) on 2 adjacent RuvB subunits; this complex drives branch migration. In the full resolvosome a probable DNA-RuvA(4)-RuvB(12)-RuvC(2) complex forms which resolves the HJ.</text>
</comment>
<dbReference type="GO" id="GO:0009379">
    <property type="term" value="C:Holliday junction helicase complex"/>
    <property type="evidence" value="ECO:0007669"/>
    <property type="project" value="InterPro"/>
</dbReference>
<dbReference type="OrthoDB" id="5293449at2"/>
<evidence type="ECO:0000256" key="1">
    <source>
        <dbReference type="HAMAP-Rule" id="MF_00031"/>
    </source>
</evidence>
<dbReference type="Gene3D" id="2.40.50.140">
    <property type="entry name" value="Nucleic acid-binding proteins"/>
    <property type="match status" value="1"/>
</dbReference>
<keyword evidence="1" id="KW-0238">DNA-binding</keyword>
<comment type="caution">
    <text evidence="1">Lacks conserved residue(s) required for the propagation of feature annotation.</text>
</comment>
<dbReference type="Gene3D" id="1.10.8.10">
    <property type="entry name" value="DNA helicase RuvA subunit, C-terminal domain"/>
    <property type="match status" value="1"/>
</dbReference>
<keyword evidence="2" id="KW-0378">Hydrolase</keyword>
<dbReference type="InterPro" id="IPR012340">
    <property type="entry name" value="NA-bd_OB-fold"/>
</dbReference>
<organism evidence="2 3">
    <name type="scientific">Vagococcus zengguangii</name>
    <dbReference type="NCBI Taxonomy" id="2571750"/>
    <lineage>
        <taxon>Bacteria</taxon>
        <taxon>Bacillati</taxon>
        <taxon>Bacillota</taxon>
        <taxon>Bacilli</taxon>
        <taxon>Lactobacillales</taxon>
        <taxon>Enterococcaceae</taxon>
        <taxon>Vagococcus</taxon>
    </lineage>
</organism>
<dbReference type="InterPro" id="IPR036267">
    <property type="entry name" value="RuvA_C_sf"/>
</dbReference>
<dbReference type="Pfam" id="PF07499">
    <property type="entry name" value="RuvA_C"/>
    <property type="match status" value="1"/>
</dbReference>
<dbReference type="InterPro" id="IPR010994">
    <property type="entry name" value="RuvA_2-like"/>
</dbReference>
<dbReference type="RefSeq" id="WP_136953985.1">
    <property type="nucleotide sequence ID" value="NZ_CP039712.1"/>
</dbReference>
<dbReference type="GO" id="GO:0000400">
    <property type="term" value="F:four-way junction DNA binding"/>
    <property type="evidence" value="ECO:0007669"/>
    <property type="project" value="UniProtKB-UniRule"/>
</dbReference>
<dbReference type="InterPro" id="IPR013849">
    <property type="entry name" value="DNA_helicase_Holl-junc_RuvA_I"/>
</dbReference>
<dbReference type="SUPFAM" id="SSF47781">
    <property type="entry name" value="RuvA domain 2-like"/>
    <property type="match status" value="1"/>
</dbReference>
<dbReference type="Pfam" id="PF01330">
    <property type="entry name" value="RuvA_N"/>
    <property type="match status" value="1"/>
</dbReference>
<dbReference type="GO" id="GO:0005737">
    <property type="term" value="C:cytoplasm"/>
    <property type="evidence" value="ECO:0007669"/>
    <property type="project" value="UniProtKB-SubCell"/>
</dbReference>
<dbReference type="InterPro" id="IPR000085">
    <property type="entry name" value="RuvA"/>
</dbReference>
<dbReference type="KEGG" id="vao:FA707_09570"/>
<dbReference type="Proteomes" id="UP000298615">
    <property type="component" value="Chromosome"/>
</dbReference>
<dbReference type="GO" id="GO:0016787">
    <property type="term" value="F:hydrolase activity"/>
    <property type="evidence" value="ECO:0007669"/>
    <property type="project" value="UniProtKB-KW"/>
</dbReference>
<sequence length="205" mass="23072">MYEYMKGQVTFVSPYYIVLEVGGIGYQLAVANPFRYNTETKETLIYIYQAVREDAINLFGFNQYEEKQLFMKLISVSGIGPKSALAIMAGEDHVGLVKAIESDDFKYLTKFPGVGKKTAQQMILDLKGKLDDLVISELKGDEQISLLDIDLDGSNNRYLEEAIEALLALGYSQKELARIEKELKSLNLDSTDAYLRQGLSLLMKK</sequence>
<proteinExistence type="inferred from homology"/>
<dbReference type="AlphaFoldDB" id="A0A4D7CUU1"/>
<protein>
    <recommendedName>
        <fullName evidence="1">Holliday junction branch migration complex subunit RuvA</fullName>
    </recommendedName>
</protein>
<keyword evidence="1" id="KW-0234">DNA repair</keyword>
<keyword evidence="1" id="KW-0233">DNA recombination</keyword>
<dbReference type="Gene3D" id="1.10.150.20">
    <property type="entry name" value="5' to 3' exonuclease, C-terminal subdomain"/>
    <property type="match status" value="1"/>
</dbReference>
<comment type="function">
    <text evidence="1">The RuvA-RuvB-RuvC complex processes Holliday junction (HJ) DNA during genetic recombination and DNA repair, while the RuvA-RuvB complex plays an important role in the rescue of blocked DNA replication forks via replication fork reversal (RFR). RuvA specifically binds to HJ cruciform DNA, conferring on it an open structure. The RuvB hexamer acts as an ATP-dependent pump, pulling dsDNA into and through the RuvAB complex. HJ branch migration allows RuvC to scan DNA until it finds its consensus sequence, where it cleaves and resolves the cruciform DNA.</text>
</comment>
<dbReference type="Pfam" id="PF14520">
    <property type="entry name" value="HHH_5"/>
    <property type="match status" value="1"/>
</dbReference>
<reference evidence="2 3" key="1">
    <citation type="submission" date="2019-04" db="EMBL/GenBank/DDBJ databases">
        <title>Vagococcus sp. nov., isolated from faeces of yaks (Bos grunniens).</title>
        <authorList>
            <person name="Ge Y."/>
        </authorList>
    </citation>
    <scope>NUCLEOTIDE SEQUENCE [LARGE SCALE GENOMIC DNA]</scope>
    <source>
        <strain evidence="2 3">MN-17</strain>
    </source>
</reference>
<evidence type="ECO:0000313" key="3">
    <source>
        <dbReference type="Proteomes" id="UP000298615"/>
    </source>
</evidence>
<evidence type="ECO:0000313" key="2">
    <source>
        <dbReference type="EMBL" id="QCI87163.1"/>
    </source>
</evidence>
<keyword evidence="1" id="KW-0963">Cytoplasm</keyword>
<dbReference type="HAMAP" id="MF_00031">
    <property type="entry name" value="DNA_HJ_migration_RuvA"/>
    <property type="match status" value="1"/>
</dbReference>
<feature type="region of interest" description="Domain III" evidence="1">
    <location>
        <begin position="154"/>
        <end position="205"/>
    </location>
</feature>
<dbReference type="GO" id="GO:0009378">
    <property type="term" value="F:four-way junction helicase activity"/>
    <property type="evidence" value="ECO:0007669"/>
    <property type="project" value="InterPro"/>
</dbReference>
<dbReference type="GO" id="GO:0005524">
    <property type="term" value="F:ATP binding"/>
    <property type="evidence" value="ECO:0007669"/>
    <property type="project" value="InterPro"/>
</dbReference>
<dbReference type="GO" id="GO:0006281">
    <property type="term" value="P:DNA repair"/>
    <property type="evidence" value="ECO:0007669"/>
    <property type="project" value="UniProtKB-UniRule"/>
</dbReference>
<dbReference type="SUPFAM" id="SSF46929">
    <property type="entry name" value="DNA helicase RuvA subunit, C-terminal domain"/>
    <property type="match status" value="1"/>
</dbReference>
<keyword evidence="1" id="KW-0227">DNA damage</keyword>
<comment type="similarity">
    <text evidence="1">Belongs to the RuvA family.</text>
</comment>
<dbReference type="GO" id="GO:0048476">
    <property type="term" value="C:Holliday junction resolvase complex"/>
    <property type="evidence" value="ECO:0007669"/>
    <property type="project" value="UniProtKB-UniRule"/>
</dbReference>
<name>A0A4D7CUU1_9ENTE</name>
<dbReference type="GO" id="GO:0006310">
    <property type="term" value="P:DNA recombination"/>
    <property type="evidence" value="ECO:0007669"/>
    <property type="project" value="UniProtKB-UniRule"/>
</dbReference>
<dbReference type="CDD" id="cd14332">
    <property type="entry name" value="UBA_RuvA_C"/>
    <property type="match status" value="1"/>
</dbReference>
<dbReference type="SUPFAM" id="SSF50249">
    <property type="entry name" value="Nucleic acid-binding proteins"/>
    <property type="match status" value="1"/>
</dbReference>
<dbReference type="EMBL" id="CP039712">
    <property type="protein sequence ID" value="QCI87163.1"/>
    <property type="molecule type" value="Genomic_DNA"/>
</dbReference>
<dbReference type="NCBIfam" id="TIGR00084">
    <property type="entry name" value="ruvA"/>
    <property type="match status" value="1"/>
</dbReference>